<dbReference type="STRING" id="5539.A0A3E2GV83"/>
<proteinExistence type="predicted"/>
<name>A0A3E2GV83_SCYLI</name>
<feature type="region of interest" description="Disordered" evidence="1">
    <location>
        <begin position="64"/>
        <end position="116"/>
    </location>
</feature>
<feature type="non-terminal residue" evidence="2">
    <location>
        <position position="199"/>
    </location>
</feature>
<feature type="region of interest" description="Disordered" evidence="1">
    <location>
        <begin position="152"/>
        <end position="199"/>
    </location>
</feature>
<organism evidence="2 3">
    <name type="scientific">Scytalidium lignicola</name>
    <name type="common">Hyphomycete</name>
    <dbReference type="NCBI Taxonomy" id="5539"/>
    <lineage>
        <taxon>Eukaryota</taxon>
        <taxon>Fungi</taxon>
        <taxon>Dikarya</taxon>
        <taxon>Ascomycota</taxon>
        <taxon>Pezizomycotina</taxon>
        <taxon>Leotiomycetes</taxon>
        <taxon>Leotiomycetes incertae sedis</taxon>
        <taxon>Scytalidium</taxon>
    </lineage>
</organism>
<dbReference type="OrthoDB" id="3553498at2759"/>
<evidence type="ECO:0000313" key="3">
    <source>
        <dbReference type="Proteomes" id="UP000258309"/>
    </source>
</evidence>
<dbReference type="Proteomes" id="UP000258309">
    <property type="component" value="Unassembled WGS sequence"/>
</dbReference>
<feature type="compositionally biased region" description="Polar residues" evidence="1">
    <location>
        <begin position="66"/>
        <end position="90"/>
    </location>
</feature>
<keyword evidence="3" id="KW-1185">Reference proteome</keyword>
<dbReference type="EMBL" id="NCSJ02000384">
    <property type="protein sequence ID" value="RFU24937.1"/>
    <property type="molecule type" value="Genomic_DNA"/>
</dbReference>
<gene>
    <name evidence="2" type="ORF">B7463_g11398</name>
</gene>
<evidence type="ECO:0000313" key="2">
    <source>
        <dbReference type="EMBL" id="RFU24937.1"/>
    </source>
</evidence>
<evidence type="ECO:0000256" key="1">
    <source>
        <dbReference type="SAM" id="MobiDB-lite"/>
    </source>
</evidence>
<accession>A0A3E2GV83</accession>
<dbReference type="AlphaFoldDB" id="A0A3E2GV83"/>
<comment type="caution">
    <text evidence="2">The sequence shown here is derived from an EMBL/GenBank/DDBJ whole genome shotgun (WGS) entry which is preliminary data.</text>
</comment>
<reference evidence="2 3" key="1">
    <citation type="submission" date="2018-05" db="EMBL/GenBank/DDBJ databases">
        <title>Draft genome sequence of Scytalidium lignicola DSM 105466, a ubiquitous saprotrophic fungus.</title>
        <authorList>
            <person name="Buettner E."/>
            <person name="Gebauer A.M."/>
            <person name="Hofrichter M."/>
            <person name="Liers C."/>
            <person name="Kellner H."/>
        </authorList>
    </citation>
    <scope>NUCLEOTIDE SEQUENCE [LARGE SCALE GENOMIC DNA]</scope>
    <source>
        <strain evidence="2 3">DSM 105466</strain>
    </source>
</reference>
<protein>
    <submittedName>
        <fullName evidence="2">Uncharacterized protein</fullName>
    </submittedName>
</protein>
<feature type="non-terminal residue" evidence="2">
    <location>
        <position position="1"/>
    </location>
</feature>
<feature type="compositionally biased region" description="Basic and acidic residues" evidence="1">
    <location>
        <begin position="152"/>
        <end position="171"/>
    </location>
</feature>
<feature type="compositionally biased region" description="Basic and acidic residues" evidence="1">
    <location>
        <begin position="103"/>
        <end position="116"/>
    </location>
</feature>
<sequence>MNTPSTEAVAMLASVDVSIESAVELNKPTSRDNQEVWYDIEYGCYVLENCPLPSLETDDLALTAAPDNNASGGLSHSTTSKPDGGNTQSTSEERVADILSQPTEKEGEHDCGESVSETKKDMLLAFERQENMSSACTTNFLHPHHHSPEFAHIQVDKESDRNGHSHDRLEGLSHASPLCVQPQKEADAVPIPPTGESGR</sequence>